<evidence type="ECO:0000313" key="7">
    <source>
        <dbReference type="EMBL" id="CAD2221868.1"/>
    </source>
</evidence>
<dbReference type="OrthoDB" id="419167at2759"/>
<keyword evidence="8" id="KW-1185">Reference proteome</keyword>
<evidence type="ECO:0000256" key="2">
    <source>
        <dbReference type="ARBA" id="ARBA00022692"/>
    </source>
</evidence>
<feature type="transmembrane region" description="Helical" evidence="6">
    <location>
        <begin position="218"/>
        <end position="239"/>
    </location>
</feature>
<keyword evidence="3 6" id="KW-1133">Transmembrane helix</keyword>
<keyword evidence="7" id="KW-0813">Transport</keyword>
<dbReference type="Pfam" id="PF04142">
    <property type="entry name" value="Nuc_sug_transp"/>
    <property type="match status" value="1"/>
</dbReference>
<feature type="transmembrane region" description="Helical" evidence="6">
    <location>
        <begin position="268"/>
        <end position="289"/>
    </location>
</feature>
<dbReference type="GO" id="GO:0000139">
    <property type="term" value="C:Golgi membrane"/>
    <property type="evidence" value="ECO:0007669"/>
    <property type="project" value="InterPro"/>
</dbReference>
<dbReference type="AlphaFoldDB" id="A0A7G2CPW3"/>
<sequence>MNNNNNQKKQQPIENNNNNNETSNKSNNNSYGGPLFVICIAFIKLLVTVVVKYAQDGENLLDTVFGFILVFLKNIFMKNNNNHHHNHYQKYKEVWKQGFLFATSSLLYTLYDNLTFINLLHINPGIYSIFMQSRILMTAFLHKLVFQSSIPMQKWFALSLLTFGVVLKYIFNLQESENSKNENVTWWVIFFILLQSFLSVCAGLYNEYLFKKNMNISIHLQNFFMYLFAILFNFFIYVVKNHNNHNKNNNEMIKNAENNNNNNNWGNYTIVVMSGAVMGLSAAFILKFIDIIVKSIASAVEIIIISFLSHVLFGEKFSFLDFVSACMVGPRSISTR</sequence>
<organism evidence="7 8">
    <name type="scientific">Angomonas deanei</name>
    <dbReference type="NCBI Taxonomy" id="59799"/>
    <lineage>
        <taxon>Eukaryota</taxon>
        <taxon>Discoba</taxon>
        <taxon>Euglenozoa</taxon>
        <taxon>Kinetoplastea</taxon>
        <taxon>Metakinetoplastina</taxon>
        <taxon>Trypanosomatida</taxon>
        <taxon>Trypanosomatidae</taxon>
        <taxon>Strigomonadinae</taxon>
        <taxon>Angomonas</taxon>
    </lineage>
</organism>
<keyword evidence="4 6" id="KW-0472">Membrane</keyword>
<dbReference type="Proteomes" id="UP000515908">
    <property type="component" value="Chromosome 23"/>
</dbReference>
<accession>A0A7G2CPW3</accession>
<protein>
    <submittedName>
        <fullName evidence="7">Nucleotide-sugar transporter, putative</fullName>
    </submittedName>
</protein>
<dbReference type="InterPro" id="IPR007271">
    <property type="entry name" value="Nuc_sug_transpt"/>
</dbReference>
<dbReference type="GO" id="GO:0015165">
    <property type="term" value="F:pyrimidine nucleotide-sugar transmembrane transporter activity"/>
    <property type="evidence" value="ECO:0007669"/>
    <property type="project" value="InterPro"/>
</dbReference>
<evidence type="ECO:0000313" key="8">
    <source>
        <dbReference type="Proteomes" id="UP000515908"/>
    </source>
</evidence>
<gene>
    <name evidence="7" type="ORF">ADEAN_000940300</name>
</gene>
<evidence type="ECO:0000256" key="6">
    <source>
        <dbReference type="SAM" id="Phobius"/>
    </source>
</evidence>
<feature type="transmembrane region" description="Helical" evidence="6">
    <location>
        <begin position="60"/>
        <end position="77"/>
    </location>
</feature>
<evidence type="ECO:0000256" key="3">
    <source>
        <dbReference type="ARBA" id="ARBA00022989"/>
    </source>
</evidence>
<feature type="region of interest" description="Disordered" evidence="5">
    <location>
        <begin position="1"/>
        <end position="26"/>
    </location>
</feature>
<feature type="transmembrane region" description="Helical" evidence="6">
    <location>
        <begin position="184"/>
        <end position="206"/>
    </location>
</feature>
<keyword evidence="7" id="KW-0762">Sugar transport</keyword>
<dbReference type="InterPro" id="IPR037185">
    <property type="entry name" value="EmrE-like"/>
</dbReference>
<keyword evidence="2 6" id="KW-0812">Transmembrane</keyword>
<comment type="subcellular location">
    <subcellularLocation>
        <location evidence="1">Membrane</location>
        <topology evidence="1">Multi-pass membrane protein</topology>
    </subcellularLocation>
</comment>
<dbReference type="PANTHER" id="PTHR10231">
    <property type="entry name" value="NUCLEOTIDE-SUGAR TRANSMEMBRANE TRANSPORTER"/>
    <property type="match status" value="1"/>
</dbReference>
<evidence type="ECO:0000256" key="5">
    <source>
        <dbReference type="SAM" id="MobiDB-lite"/>
    </source>
</evidence>
<feature type="transmembrane region" description="Helical" evidence="6">
    <location>
        <begin position="35"/>
        <end position="54"/>
    </location>
</feature>
<feature type="transmembrane region" description="Helical" evidence="6">
    <location>
        <begin position="98"/>
        <end position="120"/>
    </location>
</feature>
<evidence type="ECO:0000256" key="1">
    <source>
        <dbReference type="ARBA" id="ARBA00004141"/>
    </source>
</evidence>
<dbReference type="SUPFAM" id="SSF103481">
    <property type="entry name" value="Multidrug resistance efflux transporter EmrE"/>
    <property type="match status" value="1"/>
</dbReference>
<feature type="transmembrane region" description="Helical" evidence="6">
    <location>
        <begin position="296"/>
        <end position="313"/>
    </location>
</feature>
<evidence type="ECO:0000256" key="4">
    <source>
        <dbReference type="ARBA" id="ARBA00023136"/>
    </source>
</evidence>
<feature type="transmembrane region" description="Helical" evidence="6">
    <location>
        <begin position="155"/>
        <end position="172"/>
    </location>
</feature>
<dbReference type="EMBL" id="LR877167">
    <property type="protein sequence ID" value="CAD2221868.1"/>
    <property type="molecule type" value="Genomic_DNA"/>
</dbReference>
<reference evidence="7 8" key="1">
    <citation type="submission" date="2020-08" db="EMBL/GenBank/DDBJ databases">
        <authorList>
            <person name="Newling K."/>
            <person name="Davey J."/>
            <person name="Forrester S."/>
        </authorList>
    </citation>
    <scope>NUCLEOTIDE SEQUENCE [LARGE SCALE GENOMIC DNA]</scope>
    <source>
        <strain evidence="8">Crithidia deanei Carvalho (ATCC PRA-265)</strain>
    </source>
</reference>
<dbReference type="VEuPathDB" id="TriTrypDB:ADEAN_000940300"/>
<proteinExistence type="predicted"/>
<name>A0A7G2CPW3_9TRYP</name>